<dbReference type="GO" id="GO:0000162">
    <property type="term" value="P:L-tryptophan biosynthetic process"/>
    <property type="evidence" value="ECO:0007669"/>
    <property type="project" value="UniProtKB-UniRule"/>
</dbReference>
<feature type="domain" description="N-(5'phosphoribosyl) anthranilate isomerase (PRAI)" evidence="10">
    <location>
        <begin position="12"/>
        <end position="207"/>
    </location>
</feature>
<evidence type="ECO:0000259" key="10">
    <source>
        <dbReference type="Pfam" id="PF00697"/>
    </source>
</evidence>
<dbReference type="PANTHER" id="PTHR42894">
    <property type="entry name" value="N-(5'-PHOSPHORIBOSYL)ANTHRANILATE ISOMERASE"/>
    <property type="match status" value="1"/>
</dbReference>
<keyword evidence="8 9" id="KW-0413">Isomerase</keyword>
<proteinExistence type="inferred from homology"/>
<dbReference type="EMBL" id="JAEUGD010000066">
    <property type="protein sequence ID" value="MBL6449474.1"/>
    <property type="molecule type" value="Genomic_DNA"/>
</dbReference>
<dbReference type="HAMAP" id="MF_00135">
    <property type="entry name" value="PRAI"/>
    <property type="match status" value="1"/>
</dbReference>
<keyword evidence="5 9" id="KW-0028">Amino-acid biosynthesis</keyword>
<comment type="pathway">
    <text evidence="2 9">Amino-acid biosynthesis; L-tryptophan biosynthesis; L-tryptophan from chorismate: step 3/5.</text>
</comment>
<keyword evidence="12" id="KW-1185">Reference proteome</keyword>
<protein>
    <recommendedName>
        <fullName evidence="4 9">N-(5'-phosphoribosyl)anthranilate isomerase</fullName>
        <shortName evidence="9">PRAI</shortName>
        <ecNumber evidence="3 9">5.3.1.24</ecNumber>
    </recommendedName>
</protein>
<dbReference type="InterPro" id="IPR011060">
    <property type="entry name" value="RibuloseP-bd_barrel"/>
</dbReference>
<evidence type="ECO:0000256" key="4">
    <source>
        <dbReference type="ARBA" id="ARBA00022272"/>
    </source>
</evidence>
<comment type="catalytic activity">
    <reaction evidence="1 9">
        <text>N-(5-phospho-beta-D-ribosyl)anthranilate = 1-(2-carboxyphenylamino)-1-deoxy-D-ribulose 5-phosphate</text>
        <dbReference type="Rhea" id="RHEA:21540"/>
        <dbReference type="ChEBI" id="CHEBI:18277"/>
        <dbReference type="ChEBI" id="CHEBI:58613"/>
        <dbReference type="EC" id="5.3.1.24"/>
    </reaction>
</comment>
<dbReference type="CDD" id="cd00405">
    <property type="entry name" value="PRAI"/>
    <property type="match status" value="1"/>
</dbReference>
<reference evidence="11" key="1">
    <citation type="submission" date="2021-01" db="EMBL/GenBank/DDBJ databases">
        <title>Fulvivirga kasyanovii gen. nov., sp nov., a novel member of the phylum Bacteroidetes isolated from seawater in a mussel farm.</title>
        <authorList>
            <person name="Zhao L.-H."/>
            <person name="Wang Z.-J."/>
        </authorList>
    </citation>
    <scope>NUCLEOTIDE SEQUENCE</scope>
    <source>
        <strain evidence="11">29W222</strain>
    </source>
</reference>
<dbReference type="EC" id="5.3.1.24" evidence="3 9"/>
<sequence>MPKLSNIKLKVCGLRDNIPEVAELKPDFVGFIFYNRSPRYVGDVLMKDHFSGFSESTMKVGVFVNHPVEKVLEIARMYELDFAQLHGDEPFEECLHLKINGVGVIKVFSGNDTIDRDLLMGYGEVVDYYLFDTRLQKYGGNGVAFDWTHLKGLDLPKPIILSGGLTLENICQLEEIDDLDIYAIDINSQFEVSPGLKNTELIKQLKQQMQ</sequence>
<dbReference type="PANTHER" id="PTHR42894:SF1">
    <property type="entry name" value="N-(5'-PHOSPHORIBOSYL)ANTHRANILATE ISOMERASE"/>
    <property type="match status" value="1"/>
</dbReference>
<gene>
    <name evidence="9" type="primary">trpF</name>
    <name evidence="11" type="ORF">JMN32_24390</name>
</gene>
<accession>A0A937G0K1</accession>
<dbReference type="InterPro" id="IPR044643">
    <property type="entry name" value="TrpF_fam"/>
</dbReference>
<evidence type="ECO:0000256" key="1">
    <source>
        <dbReference type="ARBA" id="ARBA00001164"/>
    </source>
</evidence>
<evidence type="ECO:0000256" key="6">
    <source>
        <dbReference type="ARBA" id="ARBA00022822"/>
    </source>
</evidence>
<name>A0A937G0K1_9BACT</name>
<comment type="caution">
    <text evidence="11">The sequence shown here is derived from an EMBL/GenBank/DDBJ whole genome shotgun (WGS) entry which is preliminary data.</text>
</comment>
<dbReference type="Pfam" id="PF00697">
    <property type="entry name" value="PRAI"/>
    <property type="match status" value="1"/>
</dbReference>
<dbReference type="GO" id="GO:0004640">
    <property type="term" value="F:phosphoribosylanthranilate isomerase activity"/>
    <property type="evidence" value="ECO:0007669"/>
    <property type="project" value="UniProtKB-UniRule"/>
</dbReference>
<keyword evidence="6 9" id="KW-0822">Tryptophan biosynthesis</keyword>
<evidence type="ECO:0000256" key="7">
    <source>
        <dbReference type="ARBA" id="ARBA00023141"/>
    </source>
</evidence>
<dbReference type="InterPro" id="IPR013785">
    <property type="entry name" value="Aldolase_TIM"/>
</dbReference>
<evidence type="ECO:0000256" key="3">
    <source>
        <dbReference type="ARBA" id="ARBA00012572"/>
    </source>
</evidence>
<dbReference type="Gene3D" id="3.20.20.70">
    <property type="entry name" value="Aldolase class I"/>
    <property type="match status" value="1"/>
</dbReference>
<comment type="similarity">
    <text evidence="9">Belongs to the TrpF family.</text>
</comment>
<evidence type="ECO:0000256" key="5">
    <source>
        <dbReference type="ARBA" id="ARBA00022605"/>
    </source>
</evidence>
<evidence type="ECO:0000313" key="11">
    <source>
        <dbReference type="EMBL" id="MBL6449474.1"/>
    </source>
</evidence>
<evidence type="ECO:0000313" key="12">
    <source>
        <dbReference type="Proteomes" id="UP000614216"/>
    </source>
</evidence>
<organism evidence="11 12">
    <name type="scientific">Fulvivirga marina</name>
    <dbReference type="NCBI Taxonomy" id="2494733"/>
    <lineage>
        <taxon>Bacteria</taxon>
        <taxon>Pseudomonadati</taxon>
        <taxon>Bacteroidota</taxon>
        <taxon>Cytophagia</taxon>
        <taxon>Cytophagales</taxon>
        <taxon>Fulvivirgaceae</taxon>
        <taxon>Fulvivirga</taxon>
    </lineage>
</organism>
<dbReference type="SUPFAM" id="SSF51366">
    <property type="entry name" value="Ribulose-phoshate binding barrel"/>
    <property type="match status" value="1"/>
</dbReference>
<keyword evidence="7 9" id="KW-0057">Aromatic amino acid biosynthesis</keyword>
<evidence type="ECO:0000256" key="8">
    <source>
        <dbReference type="ARBA" id="ARBA00023235"/>
    </source>
</evidence>
<dbReference type="AlphaFoldDB" id="A0A937G0K1"/>
<dbReference type="RefSeq" id="WP_202858994.1">
    <property type="nucleotide sequence ID" value="NZ_JAEUGD010000066.1"/>
</dbReference>
<evidence type="ECO:0000256" key="2">
    <source>
        <dbReference type="ARBA" id="ARBA00004664"/>
    </source>
</evidence>
<evidence type="ECO:0000256" key="9">
    <source>
        <dbReference type="HAMAP-Rule" id="MF_00135"/>
    </source>
</evidence>
<dbReference type="InterPro" id="IPR001240">
    <property type="entry name" value="PRAI_dom"/>
</dbReference>
<dbReference type="Proteomes" id="UP000614216">
    <property type="component" value="Unassembled WGS sequence"/>
</dbReference>